<dbReference type="GO" id="GO:0020037">
    <property type="term" value="F:heme binding"/>
    <property type="evidence" value="ECO:0007669"/>
    <property type="project" value="InterPro"/>
</dbReference>
<protein>
    <submittedName>
        <fullName evidence="6">(spotted green pufferfish) hypothetical protein</fullName>
    </submittedName>
</protein>
<gene>
    <name evidence="6" type="ORF">GSTENG00012975001</name>
</gene>
<evidence type="ECO:0000256" key="5">
    <source>
        <dbReference type="SAM" id="SignalP"/>
    </source>
</evidence>
<dbReference type="GO" id="GO:0006805">
    <property type="term" value="P:xenobiotic metabolic process"/>
    <property type="evidence" value="ECO:0007669"/>
    <property type="project" value="TreeGrafter"/>
</dbReference>
<accession>Q4STF7</accession>
<dbReference type="PANTHER" id="PTHR24300:SF327">
    <property type="entry name" value="CYTOCHROME P450 2F2-RELATED"/>
    <property type="match status" value="1"/>
</dbReference>
<name>Q4STF7_TETNG</name>
<dbReference type="GO" id="GO:0005737">
    <property type="term" value="C:cytoplasm"/>
    <property type="evidence" value="ECO:0007669"/>
    <property type="project" value="TreeGrafter"/>
</dbReference>
<evidence type="ECO:0000256" key="4">
    <source>
        <dbReference type="ARBA" id="ARBA00023004"/>
    </source>
</evidence>
<evidence type="ECO:0000256" key="3">
    <source>
        <dbReference type="ARBA" id="ARBA00022723"/>
    </source>
</evidence>
<keyword evidence="3" id="KW-0479">Metal-binding</keyword>
<comment type="cofactor">
    <cofactor evidence="1">
        <name>heme</name>
        <dbReference type="ChEBI" id="CHEBI:30413"/>
    </cofactor>
</comment>
<dbReference type="GO" id="GO:0006082">
    <property type="term" value="P:organic acid metabolic process"/>
    <property type="evidence" value="ECO:0007669"/>
    <property type="project" value="TreeGrafter"/>
</dbReference>
<comment type="similarity">
    <text evidence="2">Belongs to the cytochrome P450 family.</text>
</comment>
<reference evidence="6" key="1">
    <citation type="journal article" date="2004" name="Nature">
        <title>Genome duplication in the teleost fish Tetraodon nigroviridis reveals the early vertebrate proto-karyotype.</title>
        <authorList>
            <person name="Jaillon O."/>
            <person name="Aury J.-M."/>
            <person name="Brunet F."/>
            <person name="Petit J.-L."/>
            <person name="Stange-Thomann N."/>
            <person name="Mauceli E."/>
            <person name="Bouneau L."/>
            <person name="Fischer C."/>
            <person name="Ozouf-Costaz C."/>
            <person name="Bernot A."/>
            <person name="Nicaud S."/>
            <person name="Jaffe D."/>
            <person name="Fisher S."/>
            <person name="Lutfalla G."/>
            <person name="Dossat C."/>
            <person name="Segurens B."/>
            <person name="Dasilva C."/>
            <person name="Salanoubat M."/>
            <person name="Levy M."/>
            <person name="Boudet N."/>
            <person name="Castellano S."/>
            <person name="Anthouard V."/>
            <person name="Jubin C."/>
            <person name="Castelli V."/>
            <person name="Katinka M."/>
            <person name="Vacherie B."/>
            <person name="Biemont C."/>
            <person name="Skalli Z."/>
            <person name="Cattolico L."/>
            <person name="Poulain J."/>
            <person name="De Berardinis V."/>
            <person name="Cruaud C."/>
            <person name="Duprat S."/>
            <person name="Brottier P."/>
            <person name="Coutanceau J.-P."/>
            <person name="Gouzy J."/>
            <person name="Parra G."/>
            <person name="Lardier G."/>
            <person name="Chapple C."/>
            <person name="McKernan K.J."/>
            <person name="McEwan P."/>
            <person name="Bosak S."/>
            <person name="Kellis M."/>
            <person name="Volff J.-N."/>
            <person name="Guigo R."/>
            <person name="Zody M.C."/>
            <person name="Mesirov J."/>
            <person name="Lindblad-Toh K."/>
            <person name="Birren B."/>
            <person name="Nusbaum C."/>
            <person name="Kahn D."/>
            <person name="Robinson-Rechavi M."/>
            <person name="Laudet V."/>
            <person name="Schachter V."/>
            <person name="Quetier F."/>
            <person name="Saurin W."/>
            <person name="Scarpelli C."/>
            <person name="Wincker P."/>
            <person name="Lander E.S."/>
            <person name="Weissenbach J."/>
            <person name="Roest Crollius H."/>
        </authorList>
    </citation>
    <scope>NUCLEOTIDE SEQUENCE [LARGE SCALE GENOMIC DNA]</scope>
</reference>
<dbReference type="AlphaFoldDB" id="Q4STF7"/>
<evidence type="ECO:0000256" key="2">
    <source>
        <dbReference type="ARBA" id="ARBA00010617"/>
    </source>
</evidence>
<reference evidence="6" key="2">
    <citation type="submission" date="2004-02" db="EMBL/GenBank/DDBJ databases">
        <authorList>
            <consortium name="Genoscope"/>
            <consortium name="Whitehead Institute Centre for Genome Research"/>
        </authorList>
    </citation>
    <scope>NUCLEOTIDE SEQUENCE</scope>
</reference>
<proteinExistence type="inferred from homology"/>
<comment type="caution">
    <text evidence="6">The sequence shown here is derived from an EMBL/GenBank/DDBJ whole genome shotgun (WGS) entry which is preliminary data.</text>
</comment>
<evidence type="ECO:0000313" key="6">
    <source>
        <dbReference type="EMBL" id="CAF96075.1"/>
    </source>
</evidence>
<dbReference type="Pfam" id="PF00067">
    <property type="entry name" value="p450"/>
    <property type="match status" value="4"/>
</dbReference>
<dbReference type="KEGG" id="tng:GSTEN00012975G001"/>
<feature type="signal peptide" evidence="5">
    <location>
        <begin position="1"/>
        <end position="24"/>
    </location>
</feature>
<dbReference type="GO" id="GO:0005506">
    <property type="term" value="F:iron ion binding"/>
    <property type="evidence" value="ECO:0007669"/>
    <property type="project" value="InterPro"/>
</dbReference>
<evidence type="ECO:0000256" key="1">
    <source>
        <dbReference type="ARBA" id="ARBA00001971"/>
    </source>
</evidence>
<dbReference type="GO" id="GO:0016712">
    <property type="term" value="F:oxidoreductase activity, acting on paired donors, with incorporation or reduction of molecular oxygen, reduced flavin or flavoprotein as one donor, and incorporation of one atom of oxygen"/>
    <property type="evidence" value="ECO:0007669"/>
    <property type="project" value="TreeGrafter"/>
</dbReference>
<dbReference type="InterPro" id="IPR036396">
    <property type="entry name" value="Cyt_P450_sf"/>
</dbReference>
<keyword evidence="4" id="KW-0408">Iron</keyword>
<dbReference type="InterPro" id="IPR050182">
    <property type="entry name" value="Cytochrome_P450_fam2"/>
</dbReference>
<dbReference type="PRINTS" id="PR00463">
    <property type="entry name" value="EP450I"/>
</dbReference>
<dbReference type="OrthoDB" id="2789670at2759"/>
<dbReference type="SUPFAM" id="SSF48264">
    <property type="entry name" value="Cytochrome P450"/>
    <property type="match status" value="3"/>
</dbReference>
<dbReference type="EMBL" id="CAAE01014235">
    <property type="protein sequence ID" value="CAF96075.1"/>
    <property type="molecule type" value="Genomic_DNA"/>
</dbReference>
<feature type="chain" id="PRO_5004244309" evidence="5">
    <location>
        <begin position="25"/>
        <end position="524"/>
    </location>
</feature>
<dbReference type="Gene3D" id="1.10.630.10">
    <property type="entry name" value="Cytochrome P450"/>
    <property type="match status" value="5"/>
</dbReference>
<keyword evidence="5" id="KW-0732">Signal</keyword>
<dbReference type="PANTHER" id="PTHR24300">
    <property type="entry name" value="CYTOCHROME P450 508A4-RELATED"/>
    <property type="match status" value="1"/>
</dbReference>
<dbReference type="InterPro" id="IPR002401">
    <property type="entry name" value="Cyt_P450_E_grp-I"/>
</dbReference>
<organism evidence="6">
    <name type="scientific">Tetraodon nigroviridis</name>
    <name type="common">Spotted green pufferfish</name>
    <name type="synonym">Chelonodon nigroviridis</name>
    <dbReference type="NCBI Taxonomy" id="99883"/>
    <lineage>
        <taxon>Eukaryota</taxon>
        <taxon>Metazoa</taxon>
        <taxon>Chordata</taxon>
        <taxon>Craniata</taxon>
        <taxon>Vertebrata</taxon>
        <taxon>Euteleostomi</taxon>
        <taxon>Actinopterygii</taxon>
        <taxon>Neopterygii</taxon>
        <taxon>Teleostei</taxon>
        <taxon>Neoteleostei</taxon>
        <taxon>Acanthomorphata</taxon>
        <taxon>Eupercaria</taxon>
        <taxon>Tetraodontiformes</taxon>
        <taxon>Tetradontoidea</taxon>
        <taxon>Tetraodontidae</taxon>
        <taxon>Tetraodon</taxon>
    </lineage>
</organism>
<sequence length="524" mass="59156">MVTPLVLICLGILILVLLLKSPRPKNFPPGPPVLPLLGNILELTLENPLQDFERLRKTYGNIYSLYLGRKPAVVISGLKTIKEALVTKGSDFSGRPQDMFINDALKKNGKTLSPHLMFHNAASNIICQVLFGTRYEYDDHFIREMIRCFTENAKISNGPWVMRGMDKTSFSENRLPRYALDLHFAGTDTTSNTLLTGFLYLMNHPHVQGMHLLTLSPGDSQSVHDNELVTYEARSQMPYMQLRKTYGNIYSLYLGRKPAVVISGLKTIKEALVTKGSDFSGRPQDMFINDAIKTNGVVLQDYDNAWKDHRRFALMTLRNFGMGKTSMEDRINGEIEYIVNTLEKSNGKTLSPHLMFHNAASNIICQVLFGTRYEYDDHFIREMIRCFTENAKISNGPWVMRGMDKTSFSESRLPMYALDLHFAGTDTTSNTLLTGFLYLMNHPHVQAGKTYGNIYSLYLGSRPAVVISGLKTIKEALVTKGSDFSGRPQDMFINDAIRTAGVEGVWIPKMEDSKNISQFRTILL</sequence>
<dbReference type="InterPro" id="IPR001128">
    <property type="entry name" value="Cyt_P450"/>
</dbReference>